<feature type="domain" description="TRAP C4-dicarboxylate transport system permease DctM subunit" evidence="8">
    <location>
        <begin position="11"/>
        <end position="428"/>
    </location>
</feature>
<dbReference type="GO" id="GO:0005886">
    <property type="term" value="C:plasma membrane"/>
    <property type="evidence" value="ECO:0007669"/>
    <property type="project" value="UniProtKB-SubCell"/>
</dbReference>
<organism evidence="9 10">
    <name type="scientific">Pelagibius litoralis</name>
    <dbReference type="NCBI Taxonomy" id="374515"/>
    <lineage>
        <taxon>Bacteria</taxon>
        <taxon>Pseudomonadati</taxon>
        <taxon>Pseudomonadota</taxon>
        <taxon>Alphaproteobacteria</taxon>
        <taxon>Rhodospirillales</taxon>
        <taxon>Rhodovibrionaceae</taxon>
        <taxon>Pelagibius</taxon>
    </lineage>
</organism>
<dbReference type="GO" id="GO:0022857">
    <property type="term" value="F:transmembrane transporter activity"/>
    <property type="evidence" value="ECO:0007669"/>
    <property type="project" value="UniProtKB-UniRule"/>
</dbReference>
<dbReference type="EMBL" id="JAAQPH010000008">
    <property type="protein sequence ID" value="NIA69402.1"/>
    <property type="molecule type" value="Genomic_DNA"/>
</dbReference>
<keyword evidence="6 7" id="KW-0472">Membrane</keyword>
<feature type="transmembrane region" description="Helical" evidence="7">
    <location>
        <begin position="321"/>
        <end position="354"/>
    </location>
</feature>
<evidence type="ECO:0000259" key="8">
    <source>
        <dbReference type="Pfam" id="PF06808"/>
    </source>
</evidence>
<keyword evidence="2" id="KW-1003">Cell membrane</keyword>
<evidence type="ECO:0000256" key="6">
    <source>
        <dbReference type="ARBA" id="ARBA00023136"/>
    </source>
</evidence>
<comment type="caution">
    <text evidence="9">The sequence shown here is derived from an EMBL/GenBank/DDBJ whole genome shotgun (WGS) entry which is preliminary data.</text>
</comment>
<feature type="transmembrane region" description="Helical" evidence="7">
    <location>
        <begin position="100"/>
        <end position="130"/>
    </location>
</feature>
<comment type="caution">
    <text evidence="7">Lacks conserved residue(s) required for the propagation of feature annotation.</text>
</comment>
<dbReference type="PIRSF" id="PIRSF006066">
    <property type="entry name" value="HI0050"/>
    <property type="match status" value="1"/>
</dbReference>
<dbReference type="InterPro" id="IPR004681">
    <property type="entry name" value="TRAP_DctM"/>
</dbReference>
<feature type="transmembrane region" description="Helical" evidence="7">
    <location>
        <begin position="142"/>
        <end position="166"/>
    </location>
</feature>
<keyword evidence="4 7" id="KW-0812">Transmembrane</keyword>
<gene>
    <name evidence="9" type="ORF">HBA54_12445</name>
</gene>
<feature type="transmembrane region" description="Helical" evidence="7">
    <location>
        <begin position="6"/>
        <end position="38"/>
    </location>
</feature>
<feature type="transmembrane region" description="Helical" evidence="7">
    <location>
        <begin position="223"/>
        <end position="242"/>
    </location>
</feature>
<evidence type="ECO:0000256" key="7">
    <source>
        <dbReference type="RuleBase" id="RU369079"/>
    </source>
</evidence>
<sequence length="435" mass="46204">MTPIEIGLVSVIAIIVLVYIGVYIPIALGVVSFVSIWLMRDNFDLAMNLLKIAIGDSVMEYTFATVPLFTFMGLVVSKAGLGTDIYQVMNAGFRKVKGGIGIATVGANAVFAAVTGSSIASASVFAKVSVPQMLTYDYNPRFAVGVVAGSSVLGMIIPPSAMLIIYSFVAEQSVGDMFIAGILPGLLLAAAYVIAIWTMGRVAPAFVGGRSVGETEWMTAREIAGKTLPILLLIVVVLGGIYTGWLTPVEAGATGALLGLAIAALRRKMTLKAFWEALLETGHITAAILFLITTASIYSRMLGLAGLPNELGDILSQSQMSFFWIMFIYVCLMIFLGTLLDTASIILIVVPLFLPLVEPMGLSLVWFGIITVVGAEIGLLTPPLGISCFVIKATLNDDRISLKDVFMGAFPFAVVMLIVLIALIRFPSLSLALLN</sequence>
<comment type="subcellular location">
    <subcellularLocation>
        <location evidence="1 7">Cell inner membrane</location>
        <topology evidence="1 7">Multi-pass membrane protein</topology>
    </subcellularLocation>
</comment>
<comment type="function">
    <text evidence="7">Part of the tripartite ATP-independent periplasmic (TRAP) transport system.</text>
</comment>
<dbReference type="InterPro" id="IPR010656">
    <property type="entry name" value="DctM"/>
</dbReference>
<dbReference type="Proteomes" id="UP000761264">
    <property type="component" value="Unassembled WGS sequence"/>
</dbReference>
<feature type="transmembrane region" description="Helical" evidence="7">
    <location>
        <begin position="178"/>
        <end position="202"/>
    </location>
</feature>
<comment type="similarity">
    <text evidence="7">Belongs to the TRAP transporter large permease family.</text>
</comment>
<evidence type="ECO:0000256" key="2">
    <source>
        <dbReference type="ARBA" id="ARBA00022475"/>
    </source>
</evidence>
<reference evidence="9" key="1">
    <citation type="submission" date="2020-03" db="EMBL/GenBank/DDBJ databases">
        <title>Genome of Pelagibius litoralis DSM 21314T.</title>
        <authorList>
            <person name="Wang G."/>
        </authorList>
    </citation>
    <scope>NUCLEOTIDE SEQUENCE</scope>
    <source>
        <strain evidence="9">DSM 21314</strain>
    </source>
</reference>
<keyword evidence="3 7" id="KW-0997">Cell inner membrane</keyword>
<evidence type="ECO:0000256" key="5">
    <source>
        <dbReference type="ARBA" id="ARBA00022989"/>
    </source>
</evidence>
<evidence type="ECO:0000256" key="4">
    <source>
        <dbReference type="ARBA" id="ARBA00022692"/>
    </source>
</evidence>
<feature type="transmembrane region" description="Helical" evidence="7">
    <location>
        <begin position="58"/>
        <end position="80"/>
    </location>
</feature>
<dbReference type="Pfam" id="PF06808">
    <property type="entry name" value="DctM"/>
    <property type="match status" value="1"/>
</dbReference>
<protein>
    <recommendedName>
        <fullName evidence="7">TRAP transporter large permease protein</fullName>
    </recommendedName>
</protein>
<evidence type="ECO:0000313" key="10">
    <source>
        <dbReference type="Proteomes" id="UP000761264"/>
    </source>
</evidence>
<evidence type="ECO:0000256" key="1">
    <source>
        <dbReference type="ARBA" id="ARBA00004429"/>
    </source>
</evidence>
<evidence type="ECO:0000313" key="9">
    <source>
        <dbReference type="EMBL" id="NIA69402.1"/>
    </source>
</evidence>
<accession>A0A967K8Q7</accession>
<name>A0A967K8Q7_9PROT</name>
<dbReference type="NCBIfam" id="TIGR00786">
    <property type="entry name" value="dctM"/>
    <property type="match status" value="1"/>
</dbReference>
<dbReference type="PANTHER" id="PTHR33362:SF5">
    <property type="entry name" value="C4-DICARBOXYLATE TRAP TRANSPORTER LARGE PERMEASE PROTEIN DCTM"/>
    <property type="match status" value="1"/>
</dbReference>
<comment type="subunit">
    <text evidence="7">The complex comprises the extracytoplasmic solute receptor protein and the two transmembrane proteins.</text>
</comment>
<dbReference type="AlphaFoldDB" id="A0A967K8Q7"/>
<proteinExistence type="inferred from homology"/>
<feature type="transmembrane region" description="Helical" evidence="7">
    <location>
        <begin position="277"/>
        <end position="301"/>
    </location>
</feature>
<keyword evidence="5 7" id="KW-1133">Transmembrane helix</keyword>
<feature type="transmembrane region" description="Helical" evidence="7">
    <location>
        <begin position="405"/>
        <end position="426"/>
    </location>
</feature>
<keyword evidence="10" id="KW-1185">Reference proteome</keyword>
<keyword evidence="7" id="KW-0813">Transport</keyword>
<dbReference type="PANTHER" id="PTHR33362">
    <property type="entry name" value="SIALIC ACID TRAP TRANSPORTER PERMEASE PROTEIN SIAT-RELATED"/>
    <property type="match status" value="1"/>
</dbReference>
<dbReference type="RefSeq" id="WP_167224935.1">
    <property type="nucleotide sequence ID" value="NZ_JAAQPH010000008.1"/>
</dbReference>
<evidence type="ECO:0000256" key="3">
    <source>
        <dbReference type="ARBA" id="ARBA00022519"/>
    </source>
</evidence>
<feature type="transmembrane region" description="Helical" evidence="7">
    <location>
        <begin position="361"/>
        <end position="385"/>
    </location>
</feature>